<protein>
    <submittedName>
        <fullName evidence="2">Uncharacterized protein</fullName>
    </submittedName>
</protein>
<dbReference type="InterPro" id="IPR036388">
    <property type="entry name" value="WH-like_DNA-bd_sf"/>
</dbReference>
<dbReference type="Proteomes" id="UP000248616">
    <property type="component" value="Unassembled WGS sequence"/>
</dbReference>
<evidence type="ECO:0000313" key="3">
    <source>
        <dbReference type="Proteomes" id="UP000248616"/>
    </source>
</evidence>
<gene>
    <name evidence="2" type="ORF">B5V02_14350</name>
</gene>
<keyword evidence="3" id="KW-1185">Reference proteome</keyword>
<feature type="region of interest" description="Disordered" evidence="1">
    <location>
        <begin position="62"/>
        <end position="84"/>
    </location>
</feature>
<dbReference type="Gene3D" id="1.10.10.10">
    <property type="entry name" value="Winged helix-like DNA-binding domain superfamily/Winged helix DNA-binding domain"/>
    <property type="match status" value="1"/>
</dbReference>
<organism evidence="2 3">
    <name type="scientific">Mesorhizobium kowhaii</name>
    <dbReference type="NCBI Taxonomy" id="1300272"/>
    <lineage>
        <taxon>Bacteria</taxon>
        <taxon>Pseudomonadati</taxon>
        <taxon>Pseudomonadota</taxon>
        <taxon>Alphaproteobacteria</taxon>
        <taxon>Hyphomicrobiales</taxon>
        <taxon>Phyllobacteriaceae</taxon>
        <taxon>Mesorhizobium</taxon>
    </lineage>
</organism>
<name>A0A2W7C3N0_9HYPH</name>
<dbReference type="InterPro" id="IPR036390">
    <property type="entry name" value="WH_DNA-bd_sf"/>
</dbReference>
<proteinExistence type="predicted"/>
<comment type="caution">
    <text evidence="2">The sequence shown here is derived from an EMBL/GenBank/DDBJ whole genome shotgun (WGS) entry which is preliminary data.</text>
</comment>
<dbReference type="SUPFAM" id="SSF46785">
    <property type="entry name" value="Winged helix' DNA-binding domain"/>
    <property type="match status" value="1"/>
</dbReference>
<dbReference type="OrthoDB" id="8457097at2"/>
<dbReference type="RefSeq" id="WP_111544830.1">
    <property type="nucleotide sequence ID" value="NZ_MZXV01000032.1"/>
</dbReference>
<evidence type="ECO:0000256" key="1">
    <source>
        <dbReference type="SAM" id="MobiDB-lite"/>
    </source>
</evidence>
<sequence length="185" mass="19731">MTDMNELLATAEKSIRAAIEAAYKSGFDEGKKLGEREAAAGFKSRLASLFVDDEADTAHSSTKINELFTNSGDSPATGDAERATPGTVKPAILDVVAKANRGISTKDIARATNFKYNSVRGTLWTLRKEHAIEKNENGKWVAASAIHKEAKQAELDEYEAARSAAKDQPPSGGNENSGSNEETAA</sequence>
<accession>A0A2W7C3N0</accession>
<reference evidence="3" key="1">
    <citation type="submission" date="2017-03" db="EMBL/GenBank/DDBJ databases">
        <authorList>
            <person name="Safronova V.I."/>
            <person name="Sazanova A.L."/>
            <person name="Chirak E.R."/>
        </authorList>
    </citation>
    <scope>NUCLEOTIDE SEQUENCE [LARGE SCALE GENOMIC DNA]</scope>
    <source>
        <strain evidence="3">Ach-343</strain>
    </source>
</reference>
<feature type="compositionally biased region" description="Polar residues" evidence="1">
    <location>
        <begin position="62"/>
        <end position="74"/>
    </location>
</feature>
<dbReference type="AlphaFoldDB" id="A0A2W7C3N0"/>
<dbReference type="EMBL" id="MZXV01000032">
    <property type="protein sequence ID" value="PZV37477.1"/>
    <property type="molecule type" value="Genomic_DNA"/>
</dbReference>
<evidence type="ECO:0000313" key="2">
    <source>
        <dbReference type="EMBL" id="PZV37477.1"/>
    </source>
</evidence>
<feature type="compositionally biased region" description="Low complexity" evidence="1">
    <location>
        <begin position="171"/>
        <end position="185"/>
    </location>
</feature>
<feature type="region of interest" description="Disordered" evidence="1">
    <location>
        <begin position="152"/>
        <end position="185"/>
    </location>
</feature>